<dbReference type="AlphaFoldDB" id="A0A1X0R3G9"/>
<proteinExistence type="predicted"/>
<name>A0A1X0R3G9_RHIZD</name>
<organism evidence="1">
    <name type="scientific">Rhizopus microsporus var. microsporus</name>
    <dbReference type="NCBI Taxonomy" id="86635"/>
    <lineage>
        <taxon>Eukaryota</taxon>
        <taxon>Fungi</taxon>
        <taxon>Fungi incertae sedis</taxon>
        <taxon>Mucoromycota</taxon>
        <taxon>Mucoromycotina</taxon>
        <taxon>Mucoromycetes</taxon>
        <taxon>Mucorales</taxon>
        <taxon>Mucorineae</taxon>
        <taxon>Rhizopodaceae</taxon>
        <taxon>Rhizopus</taxon>
    </lineage>
</organism>
<protein>
    <recommendedName>
        <fullName evidence="2">Helitron helicase-like domain-containing protein</fullName>
    </recommendedName>
</protein>
<evidence type="ECO:0008006" key="2">
    <source>
        <dbReference type="Google" id="ProtNLM"/>
    </source>
</evidence>
<dbReference type="PANTHER" id="PTHR45786:SF74">
    <property type="entry name" value="ATP-DEPENDENT DNA HELICASE"/>
    <property type="match status" value="1"/>
</dbReference>
<dbReference type="PANTHER" id="PTHR45786">
    <property type="entry name" value="DNA BINDING PROTEIN-LIKE"/>
    <property type="match status" value="1"/>
</dbReference>
<gene>
    <name evidence="1" type="ORF">BCV72DRAFT_241924</name>
</gene>
<evidence type="ECO:0000313" key="1">
    <source>
        <dbReference type="EMBL" id="ORE06587.1"/>
    </source>
</evidence>
<dbReference type="EMBL" id="KV921920">
    <property type="protein sequence ID" value="ORE06587.1"/>
    <property type="molecule type" value="Genomic_DNA"/>
</dbReference>
<dbReference type="VEuPathDB" id="FungiDB:BCV72DRAFT_241924"/>
<sequence>MDAQGRHFKDKLHRYNAVFAFTSFEYDIVSDEDRTKNSGNNNSNRSRINVFQIYGALCHHQGALTPVKGSEAFYAQLYIFDSSYAAEWRQARNGNLDPEFIRVFSYACPISSMRMCLTEGGDRRTLNFPTMEEIVAVIPIEYGDRGSSDIVLTLRGNNSLCQNIGFEQYFKRVSQAHAAYMSTQYIILFPHGTSTVPDNYDNDP</sequence>
<dbReference type="Proteomes" id="UP000242414">
    <property type="component" value="Unassembled WGS sequence"/>
</dbReference>
<accession>A0A1X0R3G9</accession>
<reference evidence="1" key="1">
    <citation type="journal article" date="2016" name="Proc. Natl. Acad. Sci. U.S.A.">
        <title>Lipid metabolic changes in an early divergent fungus govern the establishment of a mutualistic symbiosis with endobacteria.</title>
        <authorList>
            <person name="Lastovetsky O.A."/>
            <person name="Gaspar M.L."/>
            <person name="Mondo S.J."/>
            <person name="LaButti K.M."/>
            <person name="Sandor L."/>
            <person name="Grigoriev I.V."/>
            <person name="Henry S.A."/>
            <person name="Pawlowska T.E."/>
        </authorList>
    </citation>
    <scope>NUCLEOTIDE SEQUENCE [LARGE SCALE GENOMIC DNA]</scope>
    <source>
        <strain evidence="1">ATCC 52814</strain>
    </source>
</reference>